<dbReference type="EMBL" id="KV919454">
    <property type="protein sequence ID" value="OSX69652.1"/>
    <property type="molecule type" value="Genomic_DNA"/>
</dbReference>
<evidence type="ECO:0000256" key="3">
    <source>
        <dbReference type="ARBA" id="ARBA00022833"/>
    </source>
</evidence>
<feature type="domain" description="C2H2-type" evidence="6">
    <location>
        <begin position="722"/>
        <end position="750"/>
    </location>
</feature>
<evidence type="ECO:0000313" key="8">
    <source>
        <dbReference type="Proteomes" id="UP000218209"/>
    </source>
</evidence>
<feature type="region of interest" description="Disordered" evidence="5">
    <location>
        <begin position="389"/>
        <end position="417"/>
    </location>
</feature>
<keyword evidence="2 4" id="KW-0863">Zinc-finger</keyword>
<feature type="compositionally biased region" description="Low complexity" evidence="5">
    <location>
        <begin position="693"/>
        <end position="717"/>
    </location>
</feature>
<dbReference type="SUPFAM" id="SSF57667">
    <property type="entry name" value="beta-beta-alpha zinc fingers"/>
    <property type="match status" value="2"/>
</dbReference>
<dbReference type="PROSITE" id="PS50157">
    <property type="entry name" value="ZINC_FINGER_C2H2_2"/>
    <property type="match status" value="2"/>
</dbReference>
<keyword evidence="8" id="KW-1185">Reference proteome</keyword>
<name>A0A1X6NM63_PORUM</name>
<dbReference type="Proteomes" id="UP000218209">
    <property type="component" value="Unassembled WGS sequence"/>
</dbReference>
<dbReference type="InterPro" id="IPR013087">
    <property type="entry name" value="Znf_C2H2_type"/>
</dbReference>
<dbReference type="PROSITE" id="PS00028">
    <property type="entry name" value="ZINC_FINGER_C2H2_1"/>
    <property type="match status" value="2"/>
</dbReference>
<evidence type="ECO:0000256" key="4">
    <source>
        <dbReference type="PROSITE-ProRule" id="PRU00042"/>
    </source>
</evidence>
<feature type="compositionally biased region" description="Pro residues" evidence="5">
    <location>
        <begin position="54"/>
        <end position="88"/>
    </location>
</feature>
<dbReference type="PANTHER" id="PTHR23235:SF120">
    <property type="entry name" value="KRUPPEL-LIKE FACTOR 15"/>
    <property type="match status" value="1"/>
</dbReference>
<dbReference type="AlphaFoldDB" id="A0A1X6NM63"/>
<accession>A0A1X6NM63</accession>
<keyword evidence="3" id="KW-0862">Zinc</keyword>
<sequence>MAMTPRERYAASALVSLPTDVPPARSTFAHLPPPPQRPAAGAGLPPVSEAPAHAPAPPPHHPPPSSLQHQQPPPLPPPPPPMHEPPPPVLSSCAQAAYATAAAAVVTAALASAAPALARLHVSVAHVRLASDSSGGVDTGPPVVWLDGEVIDGVHGVGGGGGGRRLWGGARHDGAGGGGADAMDGGAAGGLSAAQPANGAFGHMGSGGGRIAHPPPLWRAGAPSPGVRFSPTSDLWLMSQAGSPPLQPGGVFSSSGVSAGVLPTPSAAGLPAGPFGPAVTTPGTVAAVTAAAVGLDALWPRAHHRQNSRAGGHPPAGTPPVPPVVVPTGSGDRGDGEEERGATDAAPVGPGGAAADSDALSKRPSFWTTVIPGGRSARVLGTGDVEAADRAPFADGGGGDSGAGSRGGSNSNMPPSLSVCRPPAAAAPGLGMMEVAPPPRQGPYYMPLPSPFPLPSPMTMPSPMGGAAGTSAYAAREWGRPPTRGGTGHGSVTKTEKEIQGAAPAAPGASYPAEATASGEAAAGRAPSGAALPKRRKTGSGGRPPTQVPPAVRLPTSPRGGGDRPTQPSQCTGGLPPPAYPAVFPTSHGACLGVAEEAPLPVAEGGPNPAQTPKTALYSAVAAVAAAVTADAPAAGELGAASSAAAAAGAAAAAAASVTSSGAPSTSAEDGTATRSHSTSAARSGRKRPPPSASAGEAATAVRAAAPKGKAPGAAGRPVKAFPCALCGVSFGARSGLTAHTRSVHERLKPYSCNRCDARFAHKGDLSRHCASRHERLRPFVCGLCGADFSRKSVMTRHVAKGACRKGVRRVPGAAAAGGAAAGAEVGEPTPVDESIVAEAVAKAESAAAEDVIHAGGEATEADGPR</sequence>
<dbReference type="InterPro" id="IPR036236">
    <property type="entry name" value="Znf_C2H2_sf"/>
</dbReference>
<dbReference type="PRINTS" id="PR00833">
    <property type="entry name" value="POAALLERGEN"/>
</dbReference>
<feature type="compositionally biased region" description="Pro residues" evidence="5">
    <location>
        <begin position="316"/>
        <end position="325"/>
    </location>
</feature>
<organism evidence="7 8">
    <name type="scientific">Porphyra umbilicalis</name>
    <name type="common">Purple laver</name>
    <name type="synonym">Red alga</name>
    <dbReference type="NCBI Taxonomy" id="2786"/>
    <lineage>
        <taxon>Eukaryota</taxon>
        <taxon>Rhodophyta</taxon>
        <taxon>Bangiophyceae</taxon>
        <taxon>Bangiales</taxon>
        <taxon>Bangiaceae</taxon>
        <taxon>Porphyra</taxon>
    </lineage>
</organism>
<dbReference type="SMART" id="SM00355">
    <property type="entry name" value="ZnF_C2H2"/>
    <property type="match status" value="3"/>
</dbReference>
<feature type="compositionally biased region" description="Low complexity" evidence="5">
    <location>
        <begin position="502"/>
        <end position="531"/>
    </location>
</feature>
<feature type="domain" description="C2H2-type" evidence="6">
    <location>
        <begin position="751"/>
        <end position="779"/>
    </location>
</feature>
<feature type="compositionally biased region" description="Low complexity" evidence="5">
    <location>
        <begin position="343"/>
        <end position="358"/>
    </location>
</feature>
<feature type="region of interest" description="Disordered" evidence="5">
    <location>
        <begin position="17"/>
        <end position="88"/>
    </location>
</feature>
<gene>
    <name evidence="7" type="ORF">BU14_1300s0001</name>
</gene>
<dbReference type="GO" id="GO:0008270">
    <property type="term" value="F:zinc ion binding"/>
    <property type="evidence" value="ECO:0007669"/>
    <property type="project" value="UniProtKB-KW"/>
</dbReference>
<dbReference type="PANTHER" id="PTHR23235">
    <property type="entry name" value="KRUEPPEL-LIKE TRANSCRIPTION FACTOR"/>
    <property type="match status" value="1"/>
</dbReference>
<feature type="compositionally biased region" description="Low complexity" evidence="5">
    <location>
        <begin position="660"/>
        <end position="683"/>
    </location>
</feature>
<protein>
    <recommendedName>
        <fullName evidence="6">C2H2-type domain-containing protein</fullName>
    </recommendedName>
</protein>
<evidence type="ECO:0000256" key="5">
    <source>
        <dbReference type="SAM" id="MobiDB-lite"/>
    </source>
</evidence>
<feature type="compositionally biased region" description="Gly residues" evidence="5">
    <location>
        <begin position="395"/>
        <end position="407"/>
    </location>
</feature>
<evidence type="ECO:0000256" key="2">
    <source>
        <dbReference type="ARBA" id="ARBA00022771"/>
    </source>
</evidence>
<feature type="compositionally biased region" description="Low complexity" evidence="5">
    <location>
        <begin position="38"/>
        <end position="53"/>
    </location>
</feature>
<dbReference type="Gene3D" id="3.30.160.60">
    <property type="entry name" value="Classic Zinc Finger"/>
    <property type="match status" value="1"/>
</dbReference>
<proteinExistence type="predicted"/>
<feature type="region of interest" description="Disordered" evidence="5">
    <location>
        <begin position="499"/>
        <end position="580"/>
    </location>
</feature>
<dbReference type="OrthoDB" id="40579at2759"/>
<feature type="region of interest" description="Disordered" evidence="5">
    <location>
        <begin position="304"/>
        <end position="360"/>
    </location>
</feature>
<evidence type="ECO:0000256" key="1">
    <source>
        <dbReference type="ARBA" id="ARBA00022723"/>
    </source>
</evidence>
<reference evidence="7 8" key="1">
    <citation type="submission" date="2017-03" db="EMBL/GenBank/DDBJ databases">
        <title>WGS assembly of Porphyra umbilicalis.</title>
        <authorList>
            <person name="Brawley S.H."/>
            <person name="Blouin N.A."/>
            <person name="Ficko-Blean E."/>
            <person name="Wheeler G.L."/>
            <person name="Lohr M."/>
            <person name="Goodson H.V."/>
            <person name="Jenkins J.W."/>
            <person name="Blaby-Haas C.E."/>
            <person name="Helliwell K.E."/>
            <person name="Chan C."/>
            <person name="Marriage T."/>
            <person name="Bhattacharya D."/>
            <person name="Klein A.S."/>
            <person name="Badis Y."/>
            <person name="Brodie J."/>
            <person name="Cao Y."/>
            <person name="Collen J."/>
            <person name="Dittami S.M."/>
            <person name="Gachon C.M."/>
            <person name="Green B.R."/>
            <person name="Karpowicz S."/>
            <person name="Kim J.W."/>
            <person name="Kudahl U."/>
            <person name="Lin S."/>
            <person name="Michel G."/>
            <person name="Mittag M."/>
            <person name="Olson B.J."/>
            <person name="Pangilinan J."/>
            <person name="Peng Y."/>
            <person name="Qiu H."/>
            <person name="Shu S."/>
            <person name="Singer J.T."/>
            <person name="Smith A.G."/>
            <person name="Sprecher B.N."/>
            <person name="Wagner V."/>
            <person name="Wang W."/>
            <person name="Wang Z.-Y."/>
            <person name="Yan J."/>
            <person name="Yarish C."/>
            <person name="Zoeuner-Riek S."/>
            <person name="Zhuang Y."/>
            <person name="Zou Y."/>
            <person name="Lindquist E.A."/>
            <person name="Grimwood J."/>
            <person name="Barry K."/>
            <person name="Rokhsar D.S."/>
            <person name="Schmutz J."/>
            <person name="Stiller J.W."/>
            <person name="Grossman A.R."/>
            <person name="Prochnik S.E."/>
        </authorList>
    </citation>
    <scope>NUCLEOTIDE SEQUENCE [LARGE SCALE GENOMIC DNA]</scope>
    <source>
        <strain evidence="7">4086291</strain>
    </source>
</reference>
<dbReference type="GO" id="GO:0000978">
    <property type="term" value="F:RNA polymerase II cis-regulatory region sequence-specific DNA binding"/>
    <property type="evidence" value="ECO:0007669"/>
    <property type="project" value="TreeGrafter"/>
</dbReference>
<keyword evidence="1" id="KW-0479">Metal-binding</keyword>
<evidence type="ECO:0000259" key="6">
    <source>
        <dbReference type="PROSITE" id="PS50157"/>
    </source>
</evidence>
<feature type="region of interest" description="Disordered" evidence="5">
    <location>
        <begin position="660"/>
        <end position="717"/>
    </location>
</feature>
<evidence type="ECO:0000313" key="7">
    <source>
        <dbReference type="EMBL" id="OSX69652.1"/>
    </source>
</evidence>
<dbReference type="GO" id="GO:0000981">
    <property type="term" value="F:DNA-binding transcription factor activity, RNA polymerase II-specific"/>
    <property type="evidence" value="ECO:0007669"/>
    <property type="project" value="TreeGrafter"/>
</dbReference>